<dbReference type="PANTHER" id="PTHR44757:SF2">
    <property type="entry name" value="BIOFILM ARCHITECTURE MAINTENANCE PROTEIN MBAA"/>
    <property type="match status" value="1"/>
</dbReference>
<dbReference type="InterPro" id="IPR035965">
    <property type="entry name" value="PAS-like_dom_sf"/>
</dbReference>
<dbReference type="CDD" id="cd01949">
    <property type="entry name" value="GGDEF"/>
    <property type="match status" value="1"/>
</dbReference>
<feature type="domain" description="PAS" evidence="1">
    <location>
        <begin position="152"/>
        <end position="197"/>
    </location>
</feature>
<dbReference type="KEGG" id="pshq:F3W81_00270"/>
<evidence type="ECO:0000259" key="1">
    <source>
        <dbReference type="PROSITE" id="PS50112"/>
    </source>
</evidence>
<feature type="domain" description="EAL" evidence="3">
    <location>
        <begin position="452"/>
        <end position="706"/>
    </location>
</feature>
<dbReference type="SMART" id="SM00086">
    <property type="entry name" value="PAC"/>
    <property type="match status" value="2"/>
</dbReference>
<keyword evidence="6" id="KW-1185">Reference proteome</keyword>
<dbReference type="SMART" id="SM00091">
    <property type="entry name" value="PAS"/>
    <property type="match status" value="2"/>
</dbReference>
<dbReference type="NCBIfam" id="TIGR00254">
    <property type="entry name" value="GGDEF"/>
    <property type="match status" value="1"/>
</dbReference>
<dbReference type="SMART" id="SM00052">
    <property type="entry name" value="EAL"/>
    <property type="match status" value="1"/>
</dbReference>
<feature type="domain" description="PAC" evidence="2">
    <location>
        <begin position="222"/>
        <end position="276"/>
    </location>
</feature>
<accession>A0A7M3V2U2</accession>
<dbReference type="SMART" id="SM00267">
    <property type="entry name" value="GGDEF"/>
    <property type="match status" value="1"/>
</dbReference>
<evidence type="ECO:0000313" key="6">
    <source>
        <dbReference type="Proteomes" id="UP000594118"/>
    </source>
</evidence>
<gene>
    <name evidence="5" type="ORF">F3W81_00270</name>
</gene>
<dbReference type="InterPro" id="IPR000014">
    <property type="entry name" value="PAS"/>
</dbReference>
<dbReference type="SUPFAM" id="SSF55785">
    <property type="entry name" value="PYP-like sensor domain (PAS domain)"/>
    <property type="match status" value="2"/>
</dbReference>
<proteinExistence type="predicted"/>
<protein>
    <submittedName>
        <fullName evidence="5">EAL domain-containing protein</fullName>
    </submittedName>
</protein>
<dbReference type="Pfam" id="PF13426">
    <property type="entry name" value="PAS_9"/>
    <property type="match status" value="2"/>
</dbReference>
<name>A0A7M3V2U2_9RHOB</name>
<dbReference type="PROSITE" id="PS50883">
    <property type="entry name" value="EAL"/>
    <property type="match status" value="1"/>
</dbReference>
<dbReference type="InterPro" id="IPR001610">
    <property type="entry name" value="PAC"/>
</dbReference>
<evidence type="ECO:0000259" key="4">
    <source>
        <dbReference type="PROSITE" id="PS50887"/>
    </source>
</evidence>
<evidence type="ECO:0000259" key="3">
    <source>
        <dbReference type="PROSITE" id="PS50883"/>
    </source>
</evidence>
<evidence type="ECO:0000313" key="5">
    <source>
        <dbReference type="EMBL" id="QOL79405.1"/>
    </source>
</evidence>
<dbReference type="Gene3D" id="3.20.20.450">
    <property type="entry name" value="EAL domain"/>
    <property type="match status" value="1"/>
</dbReference>
<sequence length="710" mass="78680">MYRQKPGTLTKPCSTARTFGMYDPDADILAKLVAEHVCDGLVLTDPEGKILWINPAFERLCGYELHEIIGKRPGEVLQGNDTSPHSRARLAEAIATQTRCRVDIVNYDKAGSAYISEIHLGPIFDDDGQLTHFVAVQRDVTRERALAQESIDYKTYQRALDQQAIISATDARGRITYVNSKFSSISGYTSEELIGQNHRIVNSGRHNPSFFRDMWQSIRAGQTWHGEICNITKGGDLYWVDTNIVPVHGAGGEIVRYVSTRYEVTKRKAVEDELRRIAETDDLTGLANRARFAKDLAQRITLSGQEPTDQGGLLIMFDLDHFKELNDTLGHHCGDQLLQEIGQRLMDFTGPNRVVARLGGDEFAAFIPAEAYQNAPEEYLRSLHAFTSKAVSLSDTIYLPSFSMGVTLYPQDAQTVEGLLINADVALYEAKHNGRNQWCIFDQSVRGKLICRNHLKAILADALDNDRFQIALQPFCKFETGAHSGFEVLVRLDDEGSPVAPDLFIPLAEELGFISRIGRVVMQKAMAARQAMVQAGLRPGKFAINVSAPELREPCFALEVQELLAQHDIPPTELVIEITETALIGRSTQTVASTLQQLHESGVGLALDDFGTGFSSLSHLRDFHVDKIKIDKSFVHDLEEDASDRALVDGLISLARRLGIEVVAEGVETTAQRDYLRSFGCDYLQGFIHSRPLTVKAADGQGCDDLSSGK</sequence>
<dbReference type="EMBL" id="CP045201">
    <property type="protein sequence ID" value="QOL79405.1"/>
    <property type="molecule type" value="Genomic_DNA"/>
</dbReference>
<dbReference type="SUPFAM" id="SSF55073">
    <property type="entry name" value="Nucleotide cyclase"/>
    <property type="match status" value="1"/>
</dbReference>
<dbReference type="InterPro" id="IPR000700">
    <property type="entry name" value="PAS-assoc_C"/>
</dbReference>
<dbReference type="InterPro" id="IPR052155">
    <property type="entry name" value="Biofilm_reg_signaling"/>
</dbReference>
<dbReference type="InterPro" id="IPR001633">
    <property type="entry name" value="EAL_dom"/>
</dbReference>
<feature type="domain" description="PAC" evidence="2">
    <location>
        <begin position="98"/>
        <end position="152"/>
    </location>
</feature>
<dbReference type="PROSITE" id="PS50112">
    <property type="entry name" value="PAS"/>
    <property type="match status" value="2"/>
</dbReference>
<dbReference type="PROSITE" id="PS50113">
    <property type="entry name" value="PAC"/>
    <property type="match status" value="2"/>
</dbReference>
<dbReference type="InterPro" id="IPR043128">
    <property type="entry name" value="Rev_trsase/Diguanyl_cyclase"/>
</dbReference>
<dbReference type="CDD" id="cd01948">
    <property type="entry name" value="EAL"/>
    <property type="match status" value="1"/>
</dbReference>
<reference evidence="5 6" key="1">
    <citation type="submission" date="2019-10" db="EMBL/GenBank/DDBJ databases">
        <title>Pseudopuniceibacterium sp. HQ09 islated from Antarctica.</title>
        <authorList>
            <person name="Liao L."/>
            <person name="Su S."/>
            <person name="Chen B."/>
            <person name="Yu Y."/>
        </authorList>
    </citation>
    <scope>NUCLEOTIDE SEQUENCE [LARGE SCALE GENOMIC DNA]</scope>
    <source>
        <strain evidence="5 6">HQ09</strain>
    </source>
</reference>
<dbReference type="Gene3D" id="3.30.70.270">
    <property type="match status" value="1"/>
</dbReference>
<dbReference type="InterPro" id="IPR029787">
    <property type="entry name" value="Nucleotide_cyclase"/>
</dbReference>
<dbReference type="InterPro" id="IPR035919">
    <property type="entry name" value="EAL_sf"/>
</dbReference>
<dbReference type="AlphaFoldDB" id="A0A7M3V2U2"/>
<dbReference type="SUPFAM" id="SSF141868">
    <property type="entry name" value="EAL domain-like"/>
    <property type="match status" value="1"/>
</dbReference>
<dbReference type="Pfam" id="PF00990">
    <property type="entry name" value="GGDEF"/>
    <property type="match status" value="1"/>
</dbReference>
<feature type="domain" description="PAS" evidence="1">
    <location>
        <begin position="33"/>
        <end position="97"/>
    </location>
</feature>
<organism evidence="5 6">
    <name type="scientific">Pseudooceanicola spongiae</name>
    <dbReference type="NCBI Taxonomy" id="2613965"/>
    <lineage>
        <taxon>Bacteria</taxon>
        <taxon>Pseudomonadati</taxon>
        <taxon>Pseudomonadota</taxon>
        <taxon>Alphaproteobacteria</taxon>
        <taxon>Rhodobacterales</taxon>
        <taxon>Paracoccaceae</taxon>
        <taxon>Pseudooceanicola</taxon>
    </lineage>
</organism>
<feature type="domain" description="GGDEF" evidence="4">
    <location>
        <begin position="310"/>
        <end position="443"/>
    </location>
</feature>
<dbReference type="PROSITE" id="PS50887">
    <property type="entry name" value="GGDEF"/>
    <property type="match status" value="1"/>
</dbReference>
<dbReference type="Gene3D" id="3.30.450.20">
    <property type="entry name" value="PAS domain"/>
    <property type="match status" value="2"/>
</dbReference>
<dbReference type="CDD" id="cd00130">
    <property type="entry name" value="PAS"/>
    <property type="match status" value="2"/>
</dbReference>
<dbReference type="Pfam" id="PF00563">
    <property type="entry name" value="EAL"/>
    <property type="match status" value="1"/>
</dbReference>
<dbReference type="NCBIfam" id="TIGR00229">
    <property type="entry name" value="sensory_box"/>
    <property type="match status" value="2"/>
</dbReference>
<dbReference type="InterPro" id="IPR000160">
    <property type="entry name" value="GGDEF_dom"/>
</dbReference>
<evidence type="ECO:0000259" key="2">
    <source>
        <dbReference type="PROSITE" id="PS50113"/>
    </source>
</evidence>
<dbReference type="PANTHER" id="PTHR44757">
    <property type="entry name" value="DIGUANYLATE CYCLASE DGCP"/>
    <property type="match status" value="1"/>
</dbReference>
<dbReference type="Proteomes" id="UP000594118">
    <property type="component" value="Chromosome"/>
</dbReference>